<dbReference type="GO" id="GO:0005524">
    <property type="term" value="F:ATP binding"/>
    <property type="evidence" value="ECO:0007669"/>
    <property type="project" value="InterPro"/>
</dbReference>
<dbReference type="SUPFAM" id="SSF52540">
    <property type="entry name" value="P-loop containing nucleoside triphosphate hydrolases"/>
    <property type="match status" value="1"/>
</dbReference>
<dbReference type="InterPro" id="IPR012337">
    <property type="entry name" value="RNaseH-like_sf"/>
</dbReference>
<dbReference type="SUPFAM" id="SSF49764">
    <property type="entry name" value="HSP20-like chaperones"/>
    <property type="match status" value="1"/>
</dbReference>
<name>A0A835VTN2_CHLIN</name>
<dbReference type="InterPro" id="IPR036844">
    <property type="entry name" value="Hint_dom_sf"/>
</dbReference>
<dbReference type="InterPro" id="IPR006172">
    <property type="entry name" value="DNA-dir_DNA_pol_B"/>
</dbReference>
<dbReference type="Gene3D" id="3.30.420.10">
    <property type="entry name" value="Ribonuclease H-like superfamily/Ribonuclease H"/>
    <property type="match status" value="1"/>
</dbReference>
<dbReference type="SUPFAM" id="SSF53098">
    <property type="entry name" value="Ribonuclease H-like"/>
    <property type="match status" value="1"/>
</dbReference>
<dbReference type="InterPro" id="IPR050240">
    <property type="entry name" value="DNA_pol_type-B"/>
</dbReference>
<dbReference type="InterPro" id="IPR023211">
    <property type="entry name" value="DNA_pol_palm_dom_sf"/>
</dbReference>
<dbReference type="InterPro" id="IPR006133">
    <property type="entry name" value="DNA-dir_DNA_pol_B_exonuc"/>
</dbReference>
<evidence type="ECO:0000256" key="7">
    <source>
        <dbReference type="ARBA" id="ARBA00024411"/>
    </source>
</evidence>
<evidence type="ECO:0000259" key="12">
    <source>
        <dbReference type="PROSITE" id="PS01031"/>
    </source>
</evidence>
<proteinExistence type="inferred from homology"/>
<dbReference type="GO" id="GO:0016887">
    <property type="term" value="F:ATP hydrolysis activity"/>
    <property type="evidence" value="ECO:0007669"/>
    <property type="project" value="InterPro"/>
</dbReference>
<evidence type="ECO:0000256" key="4">
    <source>
        <dbReference type="ARBA" id="ARBA00022695"/>
    </source>
</evidence>
<dbReference type="PROSITE" id="PS01031">
    <property type="entry name" value="SHSP"/>
    <property type="match status" value="1"/>
</dbReference>
<dbReference type="Proteomes" id="UP000650467">
    <property type="component" value="Unassembled WGS sequence"/>
</dbReference>
<dbReference type="PRINTS" id="PR00106">
    <property type="entry name" value="DNAPOLB"/>
</dbReference>
<dbReference type="InterPro" id="IPR006134">
    <property type="entry name" value="DNA-dir_DNA_pol_B_multi_dom"/>
</dbReference>
<feature type="domain" description="SHSP" evidence="12">
    <location>
        <begin position="1979"/>
        <end position="2109"/>
    </location>
</feature>
<dbReference type="Pfam" id="PF03104">
    <property type="entry name" value="DNA_pol_B_exo1"/>
    <property type="match status" value="2"/>
</dbReference>
<dbReference type="GO" id="GO:0003677">
    <property type="term" value="F:DNA binding"/>
    <property type="evidence" value="ECO:0007669"/>
    <property type="project" value="UniProtKB-KW"/>
</dbReference>
<feature type="compositionally biased region" description="Low complexity" evidence="11">
    <location>
        <begin position="371"/>
        <end position="382"/>
    </location>
</feature>
<dbReference type="Pfam" id="PF00004">
    <property type="entry name" value="AAA"/>
    <property type="match status" value="1"/>
</dbReference>
<reference evidence="13" key="1">
    <citation type="journal article" date="2020" name="bioRxiv">
        <title>Comparative genomics of Chlamydomonas.</title>
        <authorList>
            <person name="Craig R.J."/>
            <person name="Hasan A.R."/>
            <person name="Ness R.W."/>
            <person name="Keightley P.D."/>
        </authorList>
    </citation>
    <scope>NUCLEOTIDE SEQUENCE</scope>
    <source>
        <strain evidence="13">SAG 7.73</strain>
    </source>
</reference>
<evidence type="ECO:0000313" key="14">
    <source>
        <dbReference type="Proteomes" id="UP000650467"/>
    </source>
</evidence>
<evidence type="ECO:0000256" key="9">
    <source>
        <dbReference type="PROSITE-ProRule" id="PRU00285"/>
    </source>
</evidence>
<keyword evidence="3" id="KW-0808">Transferase</keyword>
<dbReference type="CDD" id="cd06464">
    <property type="entry name" value="ACD_sHsps-like"/>
    <property type="match status" value="1"/>
</dbReference>
<dbReference type="InterPro" id="IPR019080">
    <property type="entry name" value="YqaJ_viral_recombinase"/>
</dbReference>
<dbReference type="Pfam" id="PF00136">
    <property type="entry name" value="DNA_pol_B"/>
    <property type="match status" value="3"/>
</dbReference>
<comment type="similarity">
    <text evidence="9 10">Belongs to the small heat shock protein (HSP20) family.</text>
</comment>
<dbReference type="InterPro" id="IPR003959">
    <property type="entry name" value="ATPase_AAA_core"/>
</dbReference>
<keyword evidence="4" id="KW-0548">Nucleotidyltransferase</keyword>
<evidence type="ECO:0000256" key="1">
    <source>
        <dbReference type="ARBA" id="ARBA00005755"/>
    </source>
</evidence>
<feature type="region of interest" description="Disordered" evidence="11">
    <location>
        <begin position="1305"/>
        <end position="1330"/>
    </location>
</feature>
<gene>
    <name evidence="13" type="ORF">HXX76_014059</name>
</gene>
<dbReference type="PANTHER" id="PTHR10322:SF23">
    <property type="entry name" value="DNA POLYMERASE DELTA CATALYTIC SUBUNIT"/>
    <property type="match status" value="1"/>
</dbReference>
<keyword evidence="5" id="KW-0239">DNA-directed DNA polymerase</keyword>
<dbReference type="InterPro" id="IPR036397">
    <property type="entry name" value="RNaseH_sf"/>
</dbReference>
<dbReference type="PROSITE" id="PS50818">
    <property type="entry name" value="INTEIN_C_TER"/>
    <property type="match status" value="1"/>
</dbReference>
<comment type="similarity">
    <text evidence="1">Belongs to the DNA polymerase type-B family.</text>
</comment>
<evidence type="ECO:0000313" key="13">
    <source>
        <dbReference type="EMBL" id="KAG2424901.1"/>
    </source>
</evidence>
<dbReference type="SUPFAM" id="SSF56672">
    <property type="entry name" value="DNA/RNA polymerases"/>
    <property type="match status" value="1"/>
</dbReference>
<dbReference type="Gene3D" id="3.90.320.10">
    <property type="match status" value="1"/>
</dbReference>
<dbReference type="SMART" id="SM00486">
    <property type="entry name" value="POLBc"/>
    <property type="match status" value="1"/>
</dbReference>
<protein>
    <recommendedName>
        <fullName evidence="7">DNA polymerase delta catalytic subunit</fullName>
        <ecNumber evidence="2">2.7.7.7</ecNumber>
    </recommendedName>
</protein>
<dbReference type="InterPro" id="IPR030934">
    <property type="entry name" value="Intein_C"/>
</dbReference>
<evidence type="ECO:0000256" key="11">
    <source>
        <dbReference type="SAM" id="MobiDB-lite"/>
    </source>
</evidence>
<dbReference type="InterPro" id="IPR011604">
    <property type="entry name" value="PDDEXK-like_dom_sf"/>
</dbReference>
<dbReference type="PROSITE" id="PS00674">
    <property type="entry name" value="AAA"/>
    <property type="match status" value="1"/>
</dbReference>
<evidence type="ECO:0000256" key="8">
    <source>
        <dbReference type="ARBA" id="ARBA00049244"/>
    </source>
</evidence>
<dbReference type="Gene3D" id="3.40.50.300">
    <property type="entry name" value="P-loop containing nucleotide triphosphate hydrolases"/>
    <property type="match status" value="1"/>
</dbReference>
<dbReference type="GO" id="GO:0045004">
    <property type="term" value="P:DNA replication proofreading"/>
    <property type="evidence" value="ECO:0007669"/>
    <property type="project" value="TreeGrafter"/>
</dbReference>
<dbReference type="PANTHER" id="PTHR10322">
    <property type="entry name" value="DNA POLYMERASE CATALYTIC SUBUNIT"/>
    <property type="match status" value="1"/>
</dbReference>
<evidence type="ECO:0000256" key="3">
    <source>
        <dbReference type="ARBA" id="ARBA00022679"/>
    </source>
</evidence>
<feature type="compositionally biased region" description="Low complexity" evidence="11">
    <location>
        <begin position="345"/>
        <end position="360"/>
    </location>
</feature>
<dbReference type="Gene3D" id="1.10.287.690">
    <property type="entry name" value="Helix hairpin bin"/>
    <property type="match status" value="2"/>
</dbReference>
<dbReference type="Pfam" id="PF09588">
    <property type="entry name" value="YqaJ"/>
    <property type="match status" value="1"/>
</dbReference>
<dbReference type="GO" id="GO:0043625">
    <property type="term" value="C:delta DNA polymerase complex"/>
    <property type="evidence" value="ECO:0007669"/>
    <property type="project" value="TreeGrafter"/>
</dbReference>
<dbReference type="SUPFAM" id="SSF52980">
    <property type="entry name" value="Restriction endonuclease-like"/>
    <property type="match status" value="1"/>
</dbReference>
<dbReference type="Gene3D" id="1.10.132.60">
    <property type="entry name" value="DNA polymerase family B, C-terminal domain"/>
    <property type="match status" value="1"/>
</dbReference>
<dbReference type="SUPFAM" id="SSF51294">
    <property type="entry name" value="Hedgehog/intein (Hint) domain"/>
    <property type="match status" value="1"/>
</dbReference>
<dbReference type="InterPro" id="IPR027417">
    <property type="entry name" value="P-loop_NTPase"/>
</dbReference>
<dbReference type="InterPro" id="IPR011335">
    <property type="entry name" value="Restrct_endonuc-II-like"/>
</dbReference>
<dbReference type="GO" id="GO:0006297">
    <property type="term" value="P:nucleotide-excision repair, DNA gap filling"/>
    <property type="evidence" value="ECO:0007669"/>
    <property type="project" value="TreeGrafter"/>
</dbReference>
<evidence type="ECO:0000256" key="6">
    <source>
        <dbReference type="ARBA" id="ARBA00023125"/>
    </source>
</evidence>
<dbReference type="InterPro" id="IPR042087">
    <property type="entry name" value="DNA_pol_B_thumb"/>
</dbReference>
<comment type="caution">
    <text evidence="13">The sequence shown here is derived from an EMBL/GenBank/DDBJ whole genome shotgun (WGS) entry which is preliminary data.</text>
</comment>
<dbReference type="InterPro" id="IPR003960">
    <property type="entry name" value="ATPase_AAA_CS"/>
</dbReference>
<evidence type="ECO:0000256" key="10">
    <source>
        <dbReference type="RuleBase" id="RU003616"/>
    </source>
</evidence>
<keyword evidence="6" id="KW-0238">DNA-binding</keyword>
<dbReference type="Gene3D" id="2.170.16.10">
    <property type="entry name" value="Hedgehog/Intein (Hint) domain"/>
    <property type="match status" value="1"/>
</dbReference>
<accession>A0A835VTN2</accession>
<dbReference type="InterPro" id="IPR002068">
    <property type="entry name" value="A-crystallin/Hsp20_dom"/>
</dbReference>
<dbReference type="InterPro" id="IPR043502">
    <property type="entry name" value="DNA/RNA_pol_sf"/>
</dbReference>
<dbReference type="Pfam" id="PF00011">
    <property type="entry name" value="HSP20"/>
    <property type="match status" value="1"/>
</dbReference>
<dbReference type="NCBIfam" id="TIGR03033">
    <property type="entry name" value="phage_rel_nuc"/>
    <property type="match status" value="1"/>
</dbReference>
<organism evidence="13 14">
    <name type="scientific">Chlamydomonas incerta</name>
    <dbReference type="NCBI Taxonomy" id="51695"/>
    <lineage>
        <taxon>Eukaryota</taxon>
        <taxon>Viridiplantae</taxon>
        <taxon>Chlorophyta</taxon>
        <taxon>core chlorophytes</taxon>
        <taxon>Chlorophyceae</taxon>
        <taxon>CS clade</taxon>
        <taxon>Chlamydomonadales</taxon>
        <taxon>Chlamydomonadaceae</taxon>
        <taxon>Chlamydomonas</taxon>
    </lineage>
</organism>
<dbReference type="InterPro" id="IPR008978">
    <property type="entry name" value="HSP20-like_chaperone"/>
</dbReference>
<keyword evidence="14" id="KW-1185">Reference proteome</keyword>
<dbReference type="CDD" id="cd22343">
    <property type="entry name" value="PDDEXK_lambda_exonuclease-like"/>
    <property type="match status" value="1"/>
</dbReference>
<feature type="compositionally biased region" description="Polar residues" evidence="11">
    <location>
        <begin position="1306"/>
        <end position="1320"/>
    </location>
</feature>
<dbReference type="Gene3D" id="3.30.342.10">
    <property type="entry name" value="DNA Polymerase, chain B, domain 1"/>
    <property type="match status" value="1"/>
</dbReference>
<sequence>MDVDALIDRFYNFFSGPGGSPGGEESGEGRGATVLSQVTQAVSVAAAAPVSEGYVSSRIEKYAQWRGVIAYLQTLPQHPQKSEAWHQQRNGLVTASDFAQALGHGKFGTQKDFIMRKVELPPFNGSVPPLLWGVKYEQVAGFIYTLRNNAPMHEFGLIQHPRLDIIGASPDGITENGIMVEIKCPWRRKIVPGEVPQQYAWQIQVQLDVCGLTDCDYIECVFREYQDLDEFVADCAQDRPDFLATRGGMEKGCLLEQINPADDSRKHEYFDITKSRSLAELLAWMEDRSVALPGAQPVFWRLEQTQTVRMTRDPTFMDTWMPELTKVWNRVLAYRADGELYRQELSSPPKKASLSKAAMSSDEEEGETSRPGGAAAKPKGAAQTAGRPVVHADGSKTWDTSVPERTFEALWRDARPHKEAMVCVARDGTVVEKLPTGVLQCFNEEWTVLGEADGGGLLQVRVVRNKLHAGAFVCYESLLEEFVVMVRKVPEQGLVLVKKMYCGGSGETGCAVREKVFDIRSRPNEHHASFRSMNGYFDAVMHAAIKASGVPTAVLLNNCTWLLDRVGVEVPIAPDVFMKVTEVQRRELSDVQSASIMIRSPSKNVLKLMELLDKLCAKHTEHQKQQLASSPCYFEQKPRVEMRYNPGIDTRRHEIAIAPKNLSFIKYPFHSNKTFENLCGEEVRVVADRVRFFCSNREWYNAKGVPYQLGIMLSGDCGTGKSSVIRAIANFTRRHVINVNFANIKTATQLKKLFQSNDLHVYENDDMADTVKLDIPVSQRLYVLEEIDAVGAEVLERRQGPAAGTLGSTSLGDPVPDQLTLGEILQVLDGNMEMPGRIVVITSNYPERLDQALIRPGRIDLMVKFGPASREAVAEMCSKLGGMDLAPEECAALPDRAMSHAEASEIIQCNLNATKSEMVAALNGAAYAGPIAETDADPVPDAVVADVVADGPVISVDMSEFVTAGIGTGRATSTPDGVRRLVVELASGVFSRFGVDTATLSSELFEAASEEPPPDAFDHLTRLTGCLPLAAKTPWLPLTSVSYRDDHFAYLAALSALNSARGLQYKDKVRQLAWLTRPFVPLLSDETVALQLVGGEGGGLDCANLEDGRAVRLLSAPDLGGDVLAFAGLESRAAAEGAPEFPFDEYVAALSALTAGAPVTVVDNTLSGEASSHQKGGEVLSVADGGAAIRVRLSDGGAELEVRPMAFEDVCVFPEGFPPVRKRDLATAYRRIRTRDTRVLDFALPCTYAELLRGQGPRAAPPEHRMARLAGKQGSFAPPPTTAGSQAVLRVLADRLLGLERENATVAGSLNDDTPRQKQGSFAPPPTTAGTPAVLQGRLLSPAQFVYEPFEEEGVFVDFGYAVFPGARDGTLGQRDSPVLLRGLRQPLVGPPDTLNTDVDHAEPPFAHPDVKPPSLSHSVEYWRLKKYSGDVTLGDASDLATFEDISGNYNAGAAPPAAAGAGPASDGGPPPQELAAAAFLAACGMPKDSTAASAEKVVRVLLFFTERTLHAKYNQLLKQENATLRLMADVQVPDGFPFGADLFKKMMAALQSDAAALRDTQTVMQQLLPAVVKALIRVGELAVAEGPQKEQYRRVDEAFKRLYMRGASPADLKGALADLNANAAFMLKYDYAIKGLSNAQTVYLRHVVQFPEAQYGIGSWATYKPYYRITSRANGAGRYLLALQDQVSSRPPLRVSPTGAPFAANAVLVYPLSDAALSHSYHAFMQGGAVASARSRASEVAVGAVASARSRASDDSDLNDKGAAGEKAAAAAAPFLTANKALLGVSSLEDVESKVLEPLYGSLKLSDGLRVATAAPDPALVSFVRQRLNSVLLSQGVDVRVSAASCLDAMPRAQACKLASAALMRVLYMLSTKPAAAAAVQEAFDAEQHQQQLDVGALNSRFEQIREVYNQGIIAPLKTMDKEDRAVYRELLDVRLLDGERLRRVVGPGGPVVGAGAEAADPEAAMGADTDMVPLQRDDDDGVCHTLDAHVEDRPASYLVVFDVPGVPRADITVETPDANTLVVSAVRRPVGSAGIPDQQGDSQSCPAEVLRAELRHGTFTRGMRFRHAIQPSGMRARLEDGVLRLTIPKAEGPALASLWDSGTYCVKLFGRSADGTTVTVTVNDYTPHFYLRFQNGRKSEYDNLVTKFKAKFQDKFKVARRVQCKDFWGFTNDRTAEFLQVVFTSRSAMRSAANWFQNAAGDKVKAYESNIEPFLRMFHKNNIEPCGWVRVTRHRPAPDAGSYATTSVRNVIASWRDLQPLALPRIAPFKVAAFDIECCSYDGQFPLARRNFKKIVLMWRDECSKVGHNGRTLVSWLDSQFRDGKMVAVAGQAAGSMRMMLSNHVEDFDMIIRGELQYSGGQLVEADPPMEPGDERINAVLEAKLERTLPALEGDPIIQIGTTIQVYGEKEISERHIFVLGTCDEIPGATVYCVDSERELLLSWSRFVRKADPDIMLGYNIFGFDMEYMYNRATELGCADEFCKLGRLRNRKCPYESKMLSSSALGDNAMKYLDVEGRVLIDVMKVVQRDHKLDSYKLDLVAEHFLRDKKNDVSPNDIFRLHRGSAADRRTVAEYCIQDCALLNRLSTKLEILANNVGMANVCCVPLSWIFMRGQGIKIFSLVAKCCKEEGFLIPVVRMGYGASRSAAGEAAADEGYEGAIVLDPIPGIYMEPVAVLDYASLYPSSMISENISHDTIVLSKAYDNLPGVEYVDVTYDAYGGAGDKKQKVGEVTCRYAQNKKGILPKILEHLLKQRKATRKKILWRRWTVVAPDGATREVVGLEASAGTDAVLRVNSQDGEVVEVPRAQVRSEEPAFSDFECAVLDGLQLAYKVTANSLYGQMGARTSPLYMKDLAASTTAVGRNMILKAKDFIEESCGGKVIYGDSVAGHTPVFIRRLGTEVCLMTVEELARCEPPDAWLHCEDEGREGKQALELEGTEVWSEAGWTPARRLIRHVLPPGKRMLRVLTGTGAVDVTSDHSLLRADGSIVRPCELAPGDDLLHARLPSADDGLTLGSFEGIREAEAYALGLHVGKDESDYETSVNVGILCAPEHIRRAFWDGLVEAVGGPWRNGCVYVRRVDHKTAAVLFALASSLGFEVTLDPNSVHSICLVVREEVDGTDDAAGCVEDRVVRIVELPAVPDQYVYDFTTDNNHFSAGVGRIVVHNTDSVFVTMPSAREALEQAGGGVERVPVAVRAAMDFAIEASTRFRPMLKPPHDLEYDKTFMPFVIFSKKRYVGNKYESDPTKPKMTCIGIVLKRRDNAQIVKTIYGGCIDIILNGGSMESAVKYLGDSVRRMLDGGFDLGELVITKALSASYKDPERIAHKVLAERIGERDPGNRPQINDRIPFVYVETPDKEGAGPAAKVLQGDRIETPDYIRAMGLRPDFKFYITNQLMKPVSQLFALVVESLPGYSRPAGYWSDVRSELEKTLAGEKLLDKIETLRENEASKLLFEPYLVELGDKPKKRRDPLAQPKTKAK</sequence>
<dbReference type="GO" id="GO:0006287">
    <property type="term" value="P:base-excision repair, gap-filling"/>
    <property type="evidence" value="ECO:0007669"/>
    <property type="project" value="TreeGrafter"/>
</dbReference>
<feature type="region of interest" description="Disordered" evidence="11">
    <location>
        <begin position="345"/>
        <end position="397"/>
    </location>
</feature>
<dbReference type="GO" id="GO:0008296">
    <property type="term" value="F:3'-5'-DNA exonuclease activity"/>
    <property type="evidence" value="ECO:0007669"/>
    <property type="project" value="TreeGrafter"/>
</dbReference>
<dbReference type="Gene3D" id="2.60.40.790">
    <property type="match status" value="1"/>
</dbReference>
<dbReference type="Gene3D" id="3.90.1600.10">
    <property type="entry name" value="Palm domain of DNA polymerase"/>
    <property type="match status" value="3"/>
</dbReference>
<dbReference type="InterPro" id="IPR017482">
    <property type="entry name" value="Lambda-type_endonuclease"/>
</dbReference>
<dbReference type="EMBL" id="JAEHOC010000060">
    <property type="protein sequence ID" value="KAG2424901.1"/>
    <property type="molecule type" value="Genomic_DNA"/>
</dbReference>
<dbReference type="OrthoDB" id="546609at2759"/>
<dbReference type="GO" id="GO:0003887">
    <property type="term" value="F:DNA-directed DNA polymerase activity"/>
    <property type="evidence" value="ECO:0007669"/>
    <property type="project" value="UniProtKB-KW"/>
</dbReference>
<comment type="catalytic activity">
    <reaction evidence="8">
        <text>DNA(n) + a 2'-deoxyribonucleoside 5'-triphosphate = DNA(n+1) + diphosphate</text>
        <dbReference type="Rhea" id="RHEA:22508"/>
        <dbReference type="Rhea" id="RHEA-COMP:17339"/>
        <dbReference type="Rhea" id="RHEA-COMP:17340"/>
        <dbReference type="ChEBI" id="CHEBI:33019"/>
        <dbReference type="ChEBI" id="CHEBI:61560"/>
        <dbReference type="ChEBI" id="CHEBI:173112"/>
        <dbReference type="EC" id="2.7.7.7"/>
    </reaction>
</comment>
<dbReference type="EC" id="2.7.7.7" evidence="2"/>
<evidence type="ECO:0000256" key="5">
    <source>
        <dbReference type="ARBA" id="ARBA00022932"/>
    </source>
</evidence>
<evidence type="ECO:0000256" key="2">
    <source>
        <dbReference type="ARBA" id="ARBA00012417"/>
    </source>
</evidence>